<organism evidence="1 2">
    <name type="scientific">Bacillus mycoides (strain KBAB4)</name>
    <name type="common">Bacillus weihenstephanensis</name>
    <dbReference type="NCBI Taxonomy" id="315730"/>
    <lineage>
        <taxon>Bacteria</taxon>
        <taxon>Bacillati</taxon>
        <taxon>Bacillota</taxon>
        <taxon>Bacilli</taxon>
        <taxon>Bacillales</taxon>
        <taxon>Bacillaceae</taxon>
        <taxon>Bacillus</taxon>
        <taxon>Bacillus cereus group</taxon>
    </lineage>
</organism>
<proteinExistence type="predicted"/>
<dbReference type="AlphaFoldDB" id="A9VVF1"/>
<dbReference type="KEGG" id="bwe:BcerKBAB4_5419"/>
<keyword evidence="1" id="KW-0614">Plasmid</keyword>
<evidence type="ECO:0000313" key="1">
    <source>
        <dbReference type="EMBL" id="ABY46766.1"/>
    </source>
</evidence>
<accession>A9VVF1</accession>
<protein>
    <submittedName>
        <fullName evidence="1">Uncharacterized protein</fullName>
    </submittedName>
</protein>
<geneLocation type="plasmid" evidence="1 2">
    <name>pBWB402</name>
</geneLocation>
<name>A9VVF1_BACMK</name>
<gene>
    <name evidence="1" type="ordered locus">BcerKBAB4_5419</name>
</gene>
<dbReference type="HOGENOM" id="CLU_1400032_0_0_9"/>
<dbReference type="EMBL" id="CP000905">
    <property type="protein sequence ID" value="ABY46766.1"/>
    <property type="molecule type" value="Genomic_DNA"/>
</dbReference>
<sequence>MKNSLSKRSIYDEEDIFYTIFHWKGEETYMNLHYKKNFIITSTPYFPHINLSGLPEVTRISSCFPETPKPKKQPKSPKSKTFCFRQFIEHKIQLVPPAKKGTIKVDRQIFTTIEKVCSEVVTISGFIRKTVTYTALAYNKVIPNYRIQGDVPFQGLIESKDIKEEYQFSILEEKILANVLAREANFKNQKECQIYKSPFAFNFIEKDFVKVSIKMST</sequence>
<dbReference type="Proteomes" id="UP000002154">
    <property type="component" value="Plasmid pBWB402"/>
</dbReference>
<reference evidence="1 2" key="1">
    <citation type="journal article" date="2008" name="Chem. Biol. Interact.">
        <title>Extending the Bacillus cereus group genomics to putative food-borne pathogens of different toxicity.</title>
        <authorList>
            <person name="Lapidus A."/>
            <person name="Goltsman E."/>
            <person name="Auger S."/>
            <person name="Galleron N."/>
            <person name="Segurens B."/>
            <person name="Dossat C."/>
            <person name="Land M.L."/>
            <person name="Broussolle V."/>
            <person name="Brillard J."/>
            <person name="Guinebretiere M.H."/>
            <person name="Sanchis V."/>
            <person name="Nguen-The C."/>
            <person name="Lereclus D."/>
            <person name="Richardson P."/>
            <person name="Wincker P."/>
            <person name="Weissenbach J."/>
            <person name="Ehrlich S.D."/>
            <person name="Sorokin A."/>
        </authorList>
    </citation>
    <scope>NUCLEOTIDE SEQUENCE [LARGE SCALE GENOMIC DNA]</scope>
    <source>
        <strain evidence="2">KBAB4</strain>
        <plasmid evidence="1 2">pBWB402</plasmid>
    </source>
</reference>
<evidence type="ECO:0000313" key="2">
    <source>
        <dbReference type="Proteomes" id="UP000002154"/>
    </source>
</evidence>